<feature type="domain" description="DUF4440" evidence="2">
    <location>
        <begin position="29"/>
        <end position="136"/>
    </location>
</feature>
<dbReference type="Gene3D" id="3.10.450.50">
    <property type="match status" value="1"/>
</dbReference>
<gene>
    <name evidence="3" type="ORF">DDE23_07685</name>
</gene>
<evidence type="ECO:0000313" key="3">
    <source>
        <dbReference type="EMBL" id="PVE48013.1"/>
    </source>
</evidence>
<sequence length="145" mass="15083">MHALRSLTVVLAFLLSLTPAAAQVATPREAADRMVAAVAARDAAAVAALYAPEAIVLVASQPVIAGREAIGQAWARNFAGGYAALAILQARTDTGSDRAAMVILWEATIRPQGAAPQSIRGRSLLYFTRAAEGWLISADMSQVPG</sequence>
<dbReference type="InterPro" id="IPR032710">
    <property type="entry name" value="NTF2-like_dom_sf"/>
</dbReference>
<dbReference type="AlphaFoldDB" id="A0A2T7UTD5"/>
<keyword evidence="4" id="KW-1185">Reference proteome</keyword>
<evidence type="ECO:0000256" key="1">
    <source>
        <dbReference type="SAM" id="SignalP"/>
    </source>
</evidence>
<evidence type="ECO:0000259" key="2">
    <source>
        <dbReference type="Pfam" id="PF14534"/>
    </source>
</evidence>
<dbReference type="OrthoDB" id="7870824at2"/>
<accession>A0A2T7UTD5</accession>
<reference evidence="3 4" key="1">
    <citation type="journal article" date="2011" name="Syst. Appl. Microbiol.">
        <title>Defluviimonas denitrificans gen. nov., sp. nov., and Pararhodobacter aggregans gen. nov., sp. nov., non-phototrophic Rhodobacteraceae from the biofilter of a marine aquaculture.</title>
        <authorList>
            <person name="Foesel B.U."/>
            <person name="Drake H.L."/>
            <person name="Schramm A."/>
        </authorList>
    </citation>
    <scope>NUCLEOTIDE SEQUENCE [LARGE SCALE GENOMIC DNA]</scope>
    <source>
        <strain evidence="3 4">D1-19</strain>
    </source>
</reference>
<dbReference type="InterPro" id="IPR011944">
    <property type="entry name" value="Steroid_delta5-4_isomerase"/>
</dbReference>
<keyword evidence="1" id="KW-0732">Signal</keyword>
<organism evidence="3 4">
    <name type="scientific">Pararhodobacter aggregans</name>
    <dbReference type="NCBI Taxonomy" id="404875"/>
    <lineage>
        <taxon>Bacteria</taxon>
        <taxon>Pseudomonadati</taxon>
        <taxon>Pseudomonadota</taxon>
        <taxon>Alphaproteobacteria</taxon>
        <taxon>Rhodobacterales</taxon>
        <taxon>Paracoccaceae</taxon>
        <taxon>Pararhodobacter</taxon>
    </lineage>
</organism>
<dbReference type="InterPro" id="IPR027843">
    <property type="entry name" value="DUF4440"/>
</dbReference>
<dbReference type="Pfam" id="PF14534">
    <property type="entry name" value="DUF4440"/>
    <property type="match status" value="1"/>
</dbReference>
<dbReference type="NCBIfam" id="TIGR02246">
    <property type="entry name" value="SgcJ/EcaC family oxidoreductase"/>
    <property type="match status" value="1"/>
</dbReference>
<name>A0A2T7UTD5_9RHOB</name>
<dbReference type="RefSeq" id="WP_107751386.1">
    <property type="nucleotide sequence ID" value="NZ_QBKF01000004.1"/>
</dbReference>
<feature type="chain" id="PRO_5015550081" description="DUF4440 domain-containing protein" evidence="1">
    <location>
        <begin position="23"/>
        <end position="145"/>
    </location>
</feature>
<proteinExistence type="predicted"/>
<feature type="signal peptide" evidence="1">
    <location>
        <begin position="1"/>
        <end position="22"/>
    </location>
</feature>
<protein>
    <recommendedName>
        <fullName evidence="2">DUF4440 domain-containing protein</fullName>
    </recommendedName>
</protein>
<comment type="caution">
    <text evidence="3">The sequence shown here is derived from an EMBL/GenBank/DDBJ whole genome shotgun (WGS) entry which is preliminary data.</text>
</comment>
<dbReference type="SUPFAM" id="SSF54427">
    <property type="entry name" value="NTF2-like"/>
    <property type="match status" value="1"/>
</dbReference>
<evidence type="ECO:0000313" key="4">
    <source>
        <dbReference type="Proteomes" id="UP000244810"/>
    </source>
</evidence>
<dbReference type="EMBL" id="QDDR01000003">
    <property type="protein sequence ID" value="PVE48013.1"/>
    <property type="molecule type" value="Genomic_DNA"/>
</dbReference>
<dbReference type="Proteomes" id="UP000244810">
    <property type="component" value="Unassembled WGS sequence"/>
</dbReference>